<reference evidence="1" key="1">
    <citation type="submission" date="2014-03" db="EMBL/GenBank/DDBJ databases">
        <authorList>
            <person name="Genoscope - CEA"/>
        </authorList>
    </citation>
    <scope>NUCLEOTIDE SEQUENCE [LARGE SCALE GENOMIC DNA]</scope>
    <source>
        <strain evidence="1">CF27</strain>
    </source>
</reference>
<evidence type="ECO:0000313" key="2">
    <source>
        <dbReference type="EMBL" id="SMH64862.1"/>
    </source>
</evidence>
<dbReference type="EMBL" id="LT841305">
    <property type="protein sequence ID" value="SMH64862.1"/>
    <property type="molecule type" value="Genomic_DNA"/>
</dbReference>
<evidence type="ECO:0000313" key="3">
    <source>
        <dbReference type="Proteomes" id="UP000193925"/>
    </source>
</evidence>
<gene>
    <name evidence="2" type="ORF">AFERRI_10896</name>
    <name evidence="1" type="ORF">AFERRI_240027</name>
</gene>
<organism evidence="1">
    <name type="scientific">Acidithiobacillus ferrivorans</name>
    <dbReference type="NCBI Taxonomy" id="160808"/>
    <lineage>
        <taxon>Bacteria</taxon>
        <taxon>Pseudomonadati</taxon>
        <taxon>Pseudomonadota</taxon>
        <taxon>Acidithiobacillia</taxon>
        <taxon>Acidithiobacillales</taxon>
        <taxon>Acidithiobacillaceae</taxon>
        <taxon>Acidithiobacillus</taxon>
    </lineage>
</organism>
<proteinExistence type="predicted"/>
<dbReference type="Proteomes" id="UP000193925">
    <property type="component" value="Chromosome AFERRI"/>
</dbReference>
<evidence type="ECO:0000313" key="1">
    <source>
        <dbReference type="EMBL" id="CDQ09193.1"/>
    </source>
</evidence>
<sequence length="119" mass="13634">MTIIETGKDTQWVLAVNGTESIRFIVVDAGKDYPNDRYTIILDAPITHTKSRMHTYPYIAMNSLGMFYHGEVDYAYIEALIREDIKGERVISWDDLNKDCRLTARAQLRAYLEPLSMAG</sequence>
<dbReference type="RefSeq" id="WP_035191613.1">
    <property type="nucleotide sequence ID" value="NZ_CCCS020000017.1"/>
</dbReference>
<name>A0A060UQV9_9PROT</name>
<reference evidence="1" key="2">
    <citation type="submission" date="2014-07" db="EMBL/GenBank/DDBJ databases">
        <title>Initial genome analysis of the psychrotolerant acidophile Acidithiobacillus ferrivorans CF27: insights into iron and sulfur oxidation pathways and into biofilm formation.</title>
        <authorList>
            <person name="Talla E."/>
            <person name="Hedrich S."/>
            <person name="Mangenot S."/>
            <person name="Ji B."/>
            <person name="Johnson D.B."/>
            <person name="Barbe V."/>
            <person name="Bonnefoy V."/>
        </authorList>
    </citation>
    <scope>NUCLEOTIDE SEQUENCE [LARGE SCALE GENOMIC DNA]</scope>
    <source>
        <strain evidence="1">CF27</strain>
    </source>
</reference>
<keyword evidence="3" id="KW-1185">Reference proteome</keyword>
<reference evidence="2 3" key="3">
    <citation type="submission" date="2017-03" db="EMBL/GenBank/DDBJ databases">
        <authorList>
            <person name="Regsiter A."/>
            <person name="William W."/>
        </authorList>
    </citation>
    <scope>NUCLEOTIDE SEQUENCE [LARGE SCALE GENOMIC DNA]</scope>
    <source>
        <strain evidence="2">PRJEB5721</strain>
    </source>
</reference>
<protein>
    <submittedName>
        <fullName evidence="1">Uncharacterized protein</fullName>
    </submittedName>
</protein>
<dbReference type="AlphaFoldDB" id="A0A060UQV9"/>
<accession>A0A060UQV9</accession>
<dbReference type="EMBL" id="CCCS020000017">
    <property type="protein sequence ID" value="CDQ09193.1"/>
    <property type="molecule type" value="Genomic_DNA"/>
</dbReference>